<sequence>MILTIHRHVITRLARFSVSHDNAMTWLLHVSQVQQEDRGYYMCQFHQISWTTIARSQPWLSERTRTSAWSARRMASLHPRSCGEEKMASPSLWTGGRKRISRTEMGAYLCIATNAVPPSVSKRIINSQIRSKNL</sequence>
<dbReference type="InterPro" id="IPR036179">
    <property type="entry name" value="Ig-like_dom_sf"/>
</dbReference>
<dbReference type="AlphaFoldDB" id="A0A0L7LKU2"/>
<proteinExistence type="predicted"/>
<organism evidence="1 2">
    <name type="scientific">Operophtera brumata</name>
    <name type="common">Winter moth</name>
    <name type="synonym">Phalaena brumata</name>
    <dbReference type="NCBI Taxonomy" id="104452"/>
    <lineage>
        <taxon>Eukaryota</taxon>
        <taxon>Metazoa</taxon>
        <taxon>Ecdysozoa</taxon>
        <taxon>Arthropoda</taxon>
        <taxon>Hexapoda</taxon>
        <taxon>Insecta</taxon>
        <taxon>Pterygota</taxon>
        <taxon>Neoptera</taxon>
        <taxon>Endopterygota</taxon>
        <taxon>Lepidoptera</taxon>
        <taxon>Glossata</taxon>
        <taxon>Ditrysia</taxon>
        <taxon>Geometroidea</taxon>
        <taxon>Geometridae</taxon>
        <taxon>Larentiinae</taxon>
        <taxon>Operophtera</taxon>
    </lineage>
</organism>
<dbReference type="SUPFAM" id="SSF48726">
    <property type="entry name" value="Immunoglobulin"/>
    <property type="match status" value="1"/>
</dbReference>
<name>A0A0L7LKU2_OPEBR</name>
<dbReference type="EMBL" id="JTDY01000737">
    <property type="protein sequence ID" value="KOB76055.1"/>
    <property type="molecule type" value="Genomic_DNA"/>
</dbReference>
<gene>
    <name evidence="1" type="ORF">OBRU01_06291</name>
</gene>
<comment type="caution">
    <text evidence="1">The sequence shown here is derived from an EMBL/GenBank/DDBJ whole genome shotgun (WGS) entry which is preliminary data.</text>
</comment>
<dbReference type="Gene3D" id="2.60.40.10">
    <property type="entry name" value="Immunoglobulins"/>
    <property type="match status" value="1"/>
</dbReference>
<accession>A0A0L7LKU2</accession>
<evidence type="ECO:0000313" key="2">
    <source>
        <dbReference type="Proteomes" id="UP000037510"/>
    </source>
</evidence>
<keyword evidence="2" id="KW-1185">Reference proteome</keyword>
<reference evidence="1 2" key="1">
    <citation type="journal article" date="2015" name="Genome Biol. Evol.">
        <title>The genome of winter moth (Operophtera brumata) provides a genomic perspective on sexual dimorphism and phenology.</title>
        <authorList>
            <person name="Derks M.F."/>
            <person name="Smit S."/>
            <person name="Salis L."/>
            <person name="Schijlen E."/>
            <person name="Bossers A."/>
            <person name="Mateman C."/>
            <person name="Pijl A.S."/>
            <person name="de Ridder D."/>
            <person name="Groenen M.A."/>
            <person name="Visser M.E."/>
            <person name="Megens H.J."/>
        </authorList>
    </citation>
    <scope>NUCLEOTIDE SEQUENCE [LARGE SCALE GENOMIC DNA]</scope>
    <source>
        <strain evidence="1">WM2013NL</strain>
        <tissue evidence="1">Head and thorax</tissue>
    </source>
</reference>
<protein>
    <submittedName>
        <fullName evidence="1">Putative neural cell adhesion molecule l1</fullName>
    </submittedName>
</protein>
<dbReference type="Proteomes" id="UP000037510">
    <property type="component" value="Unassembled WGS sequence"/>
</dbReference>
<dbReference type="STRING" id="104452.A0A0L7LKU2"/>
<dbReference type="InterPro" id="IPR013783">
    <property type="entry name" value="Ig-like_fold"/>
</dbReference>
<evidence type="ECO:0000313" key="1">
    <source>
        <dbReference type="EMBL" id="KOB76055.1"/>
    </source>
</evidence>